<dbReference type="Pfam" id="PF03572">
    <property type="entry name" value="Peptidase_S41"/>
    <property type="match status" value="1"/>
</dbReference>
<proteinExistence type="predicted"/>
<dbReference type="OrthoDB" id="2153661at2759"/>
<name>A0A9W4JV23_9EURO</name>
<evidence type="ECO:0008006" key="6">
    <source>
        <dbReference type="Google" id="ProtNLM"/>
    </source>
</evidence>
<evidence type="ECO:0000313" key="5">
    <source>
        <dbReference type="Proteomes" id="UP001152592"/>
    </source>
</evidence>
<dbReference type="AlphaFoldDB" id="A0A9W4JV23"/>
<comment type="caution">
    <text evidence="4">The sequence shown here is derived from an EMBL/GenBank/DDBJ whole genome shotgun (WGS) entry which is preliminary data.</text>
</comment>
<dbReference type="InterPro" id="IPR056186">
    <property type="entry name" value="PDZ_CPAF-rel"/>
</dbReference>
<dbReference type="GO" id="GO:0008236">
    <property type="term" value="F:serine-type peptidase activity"/>
    <property type="evidence" value="ECO:0007669"/>
    <property type="project" value="InterPro"/>
</dbReference>
<dbReference type="PANTHER" id="PTHR37049">
    <property type="entry name" value="PEPTIDASE S41 FAMILY PROTEIN"/>
    <property type="match status" value="1"/>
</dbReference>
<dbReference type="Pfam" id="PF23658">
    <property type="entry name" value="PDZ_CPAF_rel"/>
    <property type="match status" value="1"/>
</dbReference>
<protein>
    <recommendedName>
        <fullName evidence="6">Tail specific protease domain-containing protein</fullName>
    </recommendedName>
</protein>
<dbReference type="GO" id="GO:0006508">
    <property type="term" value="P:proteolysis"/>
    <property type="evidence" value="ECO:0007669"/>
    <property type="project" value="InterPro"/>
</dbReference>
<evidence type="ECO:0000313" key="4">
    <source>
        <dbReference type="EMBL" id="CAG8416334.1"/>
    </source>
</evidence>
<dbReference type="PANTHER" id="PTHR37049:SF4">
    <property type="entry name" value="RHODANESE DOMAIN-CONTAINING PROTEIN"/>
    <property type="match status" value="1"/>
</dbReference>
<feature type="domain" description="CPAF-like PDZ" evidence="3">
    <location>
        <begin position="95"/>
        <end position="208"/>
    </location>
</feature>
<dbReference type="Proteomes" id="UP001152592">
    <property type="component" value="Unassembled WGS sequence"/>
</dbReference>
<feature type="compositionally biased region" description="Low complexity" evidence="1">
    <location>
        <begin position="235"/>
        <end position="246"/>
    </location>
</feature>
<dbReference type="SUPFAM" id="SSF52096">
    <property type="entry name" value="ClpP/crotonase"/>
    <property type="match status" value="1"/>
</dbReference>
<reference evidence="4" key="1">
    <citation type="submission" date="2021-07" db="EMBL/GenBank/DDBJ databases">
        <authorList>
            <person name="Branca A.L. A."/>
        </authorList>
    </citation>
    <scope>NUCLEOTIDE SEQUENCE</scope>
</reference>
<evidence type="ECO:0000259" key="2">
    <source>
        <dbReference type="Pfam" id="PF03572"/>
    </source>
</evidence>
<sequence length="616" mass="66738">MPLDEGRAVSFVEEYRKYLQFQSTIEILPNPPAGYLMPPTDLLGGLDEIQVKAAIGFYSNQYDFDTAISDLLKSAYDGHLSIQLCSLQVFWGKIDMPLVSISSNGTALPQVYTYSDALQLQDESSISPIVSINGQDVTEYMLSIGDSSQDWDALYNGQFKSLAQSLNFNGSTDGFEGSFTSGAGKSAYHTVGFANGSTSVVETTVTVNTFPYENGTSLWESYCLPQESSDETSEDSSNSTSSLNLEAPDGYPEPVIREKANRILGFLPDSKGLEDTAVLVVPTFVDAVGDVTITNGTAEFARIARDFISNATSAGRTRMIIDLSGNGGGVITSGLNLFRLFFPNTDIYTAARWRAHESVDLAGQAADLLLGPSDSSWLNWKSQVKPDQKTDFESWKDLFGPHDILGIPSSSLIAYDNFSMSSTSESPISGYGDIDLDPAEPAFKAEDIILASVRTIAFGGRPSHGPMQGMGGVKGSQVYRLKDISDIVEIATPVIQENSNSSDPIVAPEDMDHFNDIFPIPLSDFPLTLTTGFVNLLNAFKPTNHSLPRQFIYEAAECRRYFTLDNIIAPETLWASAADAMFYGGDCVPGSTNGTGSLWPSESSTPEELSGFHSRI</sequence>
<dbReference type="EMBL" id="CAJVPD010000272">
    <property type="protein sequence ID" value="CAG8416334.1"/>
    <property type="molecule type" value="Genomic_DNA"/>
</dbReference>
<organism evidence="4 5">
    <name type="scientific">Penicillium salamii</name>
    <dbReference type="NCBI Taxonomy" id="1612424"/>
    <lineage>
        <taxon>Eukaryota</taxon>
        <taxon>Fungi</taxon>
        <taxon>Dikarya</taxon>
        <taxon>Ascomycota</taxon>
        <taxon>Pezizomycotina</taxon>
        <taxon>Eurotiomycetes</taxon>
        <taxon>Eurotiomycetidae</taxon>
        <taxon>Eurotiales</taxon>
        <taxon>Aspergillaceae</taxon>
        <taxon>Penicillium</taxon>
    </lineage>
</organism>
<evidence type="ECO:0000259" key="3">
    <source>
        <dbReference type="Pfam" id="PF23658"/>
    </source>
</evidence>
<dbReference type="Gene3D" id="3.90.226.10">
    <property type="entry name" value="2-enoyl-CoA Hydratase, Chain A, domain 1"/>
    <property type="match status" value="1"/>
</dbReference>
<dbReference type="InterPro" id="IPR052766">
    <property type="entry name" value="S41A_metabolite_peptidase"/>
</dbReference>
<feature type="domain" description="Tail specific protease" evidence="2">
    <location>
        <begin position="287"/>
        <end position="351"/>
    </location>
</feature>
<accession>A0A9W4JV23</accession>
<feature type="compositionally biased region" description="Polar residues" evidence="1">
    <location>
        <begin position="594"/>
        <end position="607"/>
    </location>
</feature>
<feature type="region of interest" description="Disordered" evidence="1">
    <location>
        <begin position="225"/>
        <end position="252"/>
    </location>
</feature>
<feature type="region of interest" description="Disordered" evidence="1">
    <location>
        <begin position="594"/>
        <end position="616"/>
    </location>
</feature>
<dbReference type="InterPro" id="IPR005151">
    <property type="entry name" value="Tail-specific_protease"/>
</dbReference>
<gene>
    <name evidence="4" type="ORF">PSALAMII_LOCUS9235</name>
</gene>
<evidence type="ECO:0000256" key="1">
    <source>
        <dbReference type="SAM" id="MobiDB-lite"/>
    </source>
</evidence>
<dbReference type="InterPro" id="IPR029045">
    <property type="entry name" value="ClpP/crotonase-like_dom_sf"/>
</dbReference>